<feature type="domain" description="DNA replication checkpoint mediator MRC1" evidence="2">
    <location>
        <begin position="1049"/>
        <end position="1191"/>
    </location>
</feature>
<feature type="region of interest" description="Disordered" evidence="1">
    <location>
        <begin position="765"/>
        <end position="827"/>
    </location>
</feature>
<keyword evidence="4" id="KW-1185">Reference proteome</keyword>
<feature type="region of interest" description="Disordered" evidence="1">
    <location>
        <begin position="127"/>
        <end position="157"/>
    </location>
</feature>
<feature type="compositionally biased region" description="Basic and acidic residues" evidence="1">
    <location>
        <begin position="765"/>
        <end position="775"/>
    </location>
</feature>
<protein>
    <recommendedName>
        <fullName evidence="2">DNA replication checkpoint mediator MRC1 domain-containing protein</fullName>
    </recommendedName>
</protein>
<feature type="compositionally biased region" description="Polar residues" evidence="1">
    <location>
        <begin position="609"/>
        <end position="625"/>
    </location>
</feature>
<feature type="compositionally biased region" description="Low complexity" evidence="1">
    <location>
        <begin position="184"/>
        <end position="202"/>
    </location>
</feature>
<name>J4GD43_9APHY</name>
<gene>
    <name evidence="3" type="ORF">FIBRA_06996</name>
</gene>
<feature type="compositionally biased region" description="Basic residues" evidence="1">
    <location>
        <begin position="234"/>
        <end position="251"/>
    </location>
</feature>
<dbReference type="OrthoDB" id="3361281at2759"/>
<reference evidence="3 4" key="1">
    <citation type="journal article" date="2012" name="Appl. Environ. Microbiol.">
        <title>Short-read sequencing for genomic analysis of the brown rot fungus Fibroporia radiculosa.</title>
        <authorList>
            <person name="Tang J.D."/>
            <person name="Perkins A.D."/>
            <person name="Sonstegard T.S."/>
            <person name="Schroeder S.G."/>
            <person name="Burgess S.C."/>
            <person name="Diehl S.V."/>
        </authorList>
    </citation>
    <scope>NUCLEOTIDE SEQUENCE [LARGE SCALE GENOMIC DNA]</scope>
    <source>
        <strain evidence="3 4">TFFH 294</strain>
    </source>
</reference>
<feature type="region of interest" description="Disordered" evidence="1">
    <location>
        <begin position="1246"/>
        <end position="1386"/>
    </location>
</feature>
<sequence>MSLPSSPVVKRAAVTYGRRKESPSDADTSTSTLRTTLSSRASSCSLRSSGFDEDVPPSSDECDALDSSIVLPTRDNGDDSDGENTGTPFVFSWRKDLEKFNSIYAERPIALDSRDALRDDIMQSGSQAVFGGDTRVASESHTPDHTTSPSPSPAVARHRRRLRNLPIQLNSDIALATSQQVAPRLAASSSPSSSTRRVSPAALVAGVKGKGKQRSEGVFVGSDEEQFGGGEHKRNTRRRAFNANGKHTKAPTRKEREETQKATARMVAERVVSMPHSKTKQIGLTQLFEKIGRGISPADDPPLLSSEGPASDPIQPFSSSPTEHAKRKIKTRVPSPLSPQPTSSGSPILQATSDFVPTGLLGPDSPKAILLRESSDEELPDVGALLENDAKERQEETMRKQLAEVKRRALENTKSGAYISDQDDSDLEVVHEDMQTVAKDEARARKVRSAQGFKRSVGKSKQLALAGPIHKLVGKSIKSEVKFLKDAAAPTFGRLTKDIADHTSALVSKDDLNRFLLNSAGKQAEEATRLKEEEWVRRGGKIRAGPSNLRSDGEAKRIFLTVVSKGIAVGEDDREQEDEAEGEDEDDPDYQDGHERTALESATEDSDNVFGQSTHEDNQNASNSQLDHLDADDEEQTSVFLPSKSACFSAVISDEEDGILVSRSKAVFPDSLSVISSALDYGRNRRVYASSSGDQTEDGTDKENDIRLMYDRGEDKENTAVAAQPLLGHQTSSGGSFALRGVAFLADGDFNDSLLIESTPLEDRRPPLKELRRDDSDGDGPFAPIAKSPARRLVFSPTMGPPARRLSPDLQGGRESEDVDQDSSAVNVPTTLKPGFAEFFASENVSGSSSLVPNVPQNGGLSQFFTQQTVDETHSLTTRKSDQELSLTLDVGLQPTLEVSQTLLRKADNIFEKEQGYLAENFDVNSNDKSQFYVNEHGFLTQSVPSARILQASHTSSSPLMASILQSARKRTHVGSVSRKPLAPIDSDIEMETPNEQPRRLLKRRRTPPEPTNLDNSRHSSPSPSPTKHRNAFDVLKQAAHAPTESDRKLQKSEFIEGEAEESDDDAMIGFGGRRKEDDESDDESQDATLAELVDDAAMDDKTLGADAVLEKAREHWEEDDQLREKYARDAADGKLRARRRNHGLGFEDSESDDEDEDAKWRRQKMLKKRKIEGDTLEELAKNPSTAAFVEAYHADMLDDDDFVHLQQGELTLVDEHDPDAEEGSEPEVVSAAALIEELRKVAKEGTPECFNPHDTSWMEANAEGSDDEALPIKEIYAVTKPTRRPADWDPDMQSKRQGGEDDRDRVRMQLWAKSESRTSGGTSRSTGVSAVTARGRGKTAGLRTAKGQRPGSSDSAMKLPCKLTKSASALSAVSTSRRSKFQASS</sequence>
<feature type="compositionally biased region" description="Low complexity" evidence="1">
    <location>
        <begin position="1318"/>
        <end position="1334"/>
    </location>
</feature>
<dbReference type="InterPro" id="IPR018564">
    <property type="entry name" value="Repl_chkpnt_MRC1_dom"/>
</dbReference>
<proteinExistence type="predicted"/>
<feature type="compositionally biased region" description="Low complexity" evidence="1">
    <location>
        <begin position="25"/>
        <end position="49"/>
    </location>
</feature>
<feature type="region of interest" description="Disordered" evidence="1">
    <location>
        <begin position="969"/>
        <end position="1096"/>
    </location>
</feature>
<dbReference type="HOGENOM" id="CLU_002696_0_0_1"/>
<feature type="region of interest" description="Disordered" evidence="1">
    <location>
        <begin position="293"/>
        <end position="351"/>
    </location>
</feature>
<evidence type="ECO:0000256" key="1">
    <source>
        <dbReference type="SAM" id="MobiDB-lite"/>
    </source>
</evidence>
<evidence type="ECO:0000313" key="4">
    <source>
        <dbReference type="Proteomes" id="UP000006352"/>
    </source>
</evidence>
<feature type="region of interest" description="Disordered" evidence="1">
    <location>
        <begin position="184"/>
        <end position="260"/>
    </location>
</feature>
<accession>J4GD43</accession>
<dbReference type="Proteomes" id="UP000006352">
    <property type="component" value="Unassembled WGS sequence"/>
</dbReference>
<feature type="compositionally biased region" description="Acidic residues" evidence="1">
    <location>
        <begin position="51"/>
        <end position="64"/>
    </location>
</feature>
<dbReference type="Pfam" id="PF09444">
    <property type="entry name" value="MRC1"/>
    <property type="match status" value="1"/>
</dbReference>
<dbReference type="GeneID" id="24099714"/>
<feature type="compositionally biased region" description="Basic and acidic residues" evidence="1">
    <location>
        <begin position="1044"/>
        <end position="1055"/>
    </location>
</feature>
<dbReference type="InParanoid" id="J4GD43"/>
<feature type="compositionally biased region" description="Acidic residues" evidence="1">
    <location>
        <begin position="570"/>
        <end position="590"/>
    </location>
</feature>
<feature type="compositionally biased region" description="Basic and acidic residues" evidence="1">
    <location>
        <begin position="1285"/>
        <end position="1308"/>
    </location>
</feature>
<evidence type="ECO:0000313" key="3">
    <source>
        <dbReference type="EMBL" id="CCM04803.1"/>
    </source>
</evidence>
<evidence type="ECO:0000259" key="2">
    <source>
        <dbReference type="Pfam" id="PF09444"/>
    </source>
</evidence>
<feature type="region of interest" description="Disordered" evidence="1">
    <location>
        <begin position="1"/>
        <end position="88"/>
    </location>
</feature>
<feature type="region of interest" description="Disordered" evidence="1">
    <location>
        <begin position="1139"/>
        <end position="1159"/>
    </location>
</feature>
<dbReference type="RefSeq" id="XP_012184086.1">
    <property type="nucleotide sequence ID" value="XM_012328696.1"/>
</dbReference>
<feature type="compositionally biased region" description="Polar residues" evidence="1">
    <location>
        <begin position="340"/>
        <end position="351"/>
    </location>
</feature>
<dbReference type="EMBL" id="HE797169">
    <property type="protein sequence ID" value="CCM04803.1"/>
    <property type="molecule type" value="Genomic_DNA"/>
</dbReference>
<dbReference type="STRING" id="599839.J4GD43"/>
<feature type="compositionally biased region" description="Acidic residues" evidence="1">
    <location>
        <begin position="1148"/>
        <end position="1158"/>
    </location>
</feature>
<feature type="region of interest" description="Disordered" evidence="1">
    <location>
        <begin position="569"/>
        <end position="625"/>
    </location>
</feature>
<feature type="compositionally biased region" description="Polar residues" evidence="1">
    <location>
        <begin position="1013"/>
        <end position="1022"/>
    </location>
</feature>
<feature type="compositionally biased region" description="Polar residues" evidence="1">
    <location>
        <begin position="1366"/>
        <end position="1386"/>
    </location>
</feature>
<organism evidence="3 4">
    <name type="scientific">Fibroporia radiculosa</name>
    <dbReference type="NCBI Taxonomy" id="599839"/>
    <lineage>
        <taxon>Eukaryota</taxon>
        <taxon>Fungi</taxon>
        <taxon>Dikarya</taxon>
        <taxon>Basidiomycota</taxon>
        <taxon>Agaricomycotina</taxon>
        <taxon>Agaricomycetes</taxon>
        <taxon>Polyporales</taxon>
        <taxon>Fibroporiaceae</taxon>
        <taxon>Fibroporia</taxon>
    </lineage>
</organism>
<feature type="compositionally biased region" description="Acidic residues" evidence="1">
    <location>
        <begin position="1056"/>
        <end position="1067"/>
    </location>
</feature>